<sequence length="701" mass="76209">MASIFLITIVCAMLCISAWASSESSLQTYIIHVEEPHASLLNDLPAYYESFLPVADPLSSEAPRSRINYSYRHVLTGFAARLSQNEVEAIKEMEGFISAWPDRSLSLHTTHSPLFIGLSAPNTGLWERAGYGKGVIIGVIDTEIKPDHPSFNGTKMSSPPSKWRGTCEFQCPYRCNNKIIGARDFSVVDKNETRNPLDEYGHGTHTASTAAGNFVEGANFFGNAAGTAAGAAPHAHLAIYKVCGSHGCLTTGIVAAMDAAVEEGVDVLSISLGSATPVQFYEDPMLQLRATVVLRNRHSRLFNGEGAYQPKDFQKEFLPLVYAPNCTRHDSLKRSKVEGKIVVCDYPIPDIATAAAIKRLGGAAMILANVKEVERTLTAVGNSLPSANIDYEDGLEVKRYINATAKPKAKILFKGTLFGDDHTPVVASFSSRGPKIASPGILKPDILGPGVNILAAWPVSRENKTNVKSTFNMLSGTSQSCPHLSGVAALLRSTHPDWSPAAIKSAIMTTADVVNRAGKPIEDANSHEADMFATGSGHVNPQAANDPGLVYDIEPKDYIPYLCGLNYTNTQVGMFWKHNKVDCSRVRSIPEAEINYPSFVLNFTGGEPVYQKYTRTVTNVGLHKSTYRLTVVPPIGIKVLVEPETLKFSRLNEKKQYQAPTTTSTSPPARRSRARRRRTPTQITGRITRSGSVVRSGSWPD</sequence>
<organism evidence="14 15">
    <name type="scientific">Striga hermonthica</name>
    <name type="common">Purple witchweed</name>
    <name type="synonym">Buchnera hermonthica</name>
    <dbReference type="NCBI Taxonomy" id="68872"/>
    <lineage>
        <taxon>Eukaryota</taxon>
        <taxon>Viridiplantae</taxon>
        <taxon>Streptophyta</taxon>
        <taxon>Embryophyta</taxon>
        <taxon>Tracheophyta</taxon>
        <taxon>Spermatophyta</taxon>
        <taxon>Magnoliopsida</taxon>
        <taxon>eudicotyledons</taxon>
        <taxon>Gunneridae</taxon>
        <taxon>Pentapetalae</taxon>
        <taxon>asterids</taxon>
        <taxon>lamiids</taxon>
        <taxon>Lamiales</taxon>
        <taxon>Orobanchaceae</taxon>
        <taxon>Buchnereae</taxon>
        <taxon>Striga</taxon>
    </lineage>
</organism>
<gene>
    <name evidence="14" type="ORF">SHERM_18544</name>
</gene>
<dbReference type="InterPro" id="IPR041469">
    <property type="entry name" value="Subtilisin-like_FN3"/>
</dbReference>
<keyword evidence="2 7" id="KW-0645">Protease</keyword>
<keyword evidence="3 9" id="KW-0732">Signal</keyword>
<evidence type="ECO:0000313" key="14">
    <source>
        <dbReference type="EMBL" id="CAA0820542.1"/>
    </source>
</evidence>
<feature type="domain" description="Peptidase S8/S53" evidence="10">
    <location>
        <begin position="132"/>
        <end position="516"/>
    </location>
</feature>
<dbReference type="Pfam" id="PF02225">
    <property type="entry name" value="PA"/>
    <property type="match status" value="1"/>
</dbReference>
<dbReference type="Pfam" id="PF05922">
    <property type="entry name" value="Inhibitor_I9"/>
    <property type="match status" value="1"/>
</dbReference>
<keyword evidence="5 7" id="KW-0720">Serine protease</keyword>
<feature type="active site" description="Charge relay system" evidence="6 7">
    <location>
        <position position="141"/>
    </location>
</feature>
<dbReference type="GO" id="GO:0004252">
    <property type="term" value="F:serine-type endopeptidase activity"/>
    <property type="evidence" value="ECO:0007669"/>
    <property type="project" value="UniProtKB-UniRule"/>
</dbReference>
<evidence type="ECO:0000256" key="3">
    <source>
        <dbReference type="ARBA" id="ARBA00022729"/>
    </source>
</evidence>
<dbReference type="InterPro" id="IPR036852">
    <property type="entry name" value="Peptidase_S8/S53_dom_sf"/>
</dbReference>
<evidence type="ECO:0000259" key="13">
    <source>
        <dbReference type="Pfam" id="PF17766"/>
    </source>
</evidence>
<feature type="domain" description="Inhibitor I9" evidence="12">
    <location>
        <begin position="29"/>
        <end position="108"/>
    </location>
</feature>
<evidence type="ECO:0000256" key="8">
    <source>
        <dbReference type="SAM" id="MobiDB-lite"/>
    </source>
</evidence>
<feature type="region of interest" description="Disordered" evidence="8">
    <location>
        <begin position="651"/>
        <end position="701"/>
    </location>
</feature>
<feature type="domain" description="PA" evidence="11">
    <location>
        <begin position="318"/>
        <end position="396"/>
    </location>
</feature>
<comment type="caution">
    <text evidence="14">The sequence shown here is derived from an EMBL/GenBank/DDBJ whole genome shotgun (WGS) entry which is preliminary data.</text>
</comment>
<evidence type="ECO:0000256" key="4">
    <source>
        <dbReference type="ARBA" id="ARBA00022801"/>
    </source>
</evidence>
<dbReference type="Proteomes" id="UP001153555">
    <property type="component" value="Unassembled WGS sequence"/>
</dbReference>
<evidence type="ECO:0000256" key="1">
    <source>
        <dbReference type="ARBA" id="ARBA00011073"/>
    </source>
</evidence>
<accession>A0A9N7MVC4</accession>
<dbReference type="PROSITE" id="PS51892">
    <property type="entry name" value="SUBTILASE"/>
    <property type="match status" value="1"/>
</dbReference>
<dbReference type="InterPro" id="IPR010259">
    <property type="entry name" value="S8pro/Inhibitor_I9"/>
</dbReference>
<dbReference type="Gene3D" id="3.50.30.30">
    <property type="match status" value="1"/>
</dbReference>
<comment type="similarity">
    <text evidence="1 7">Belongs to the peptidase S8 family.</text>
</comment>
<feature type="active site" description="Charge relay system" evidence="6 7">
    <location>
        <position position="202"/>
    </location>
</feature>
<feature type="compositionally biased region" description="Polar residues" evidence="8">
    <location>
        <begin position="682"/>
        <end position="695"/>
    </location>
</feature>
<feature type="active site" description="Charge relay system" evidence="6 7">
    <location>
        <position position="478"/>
    </location>
</feature>
<keyword evidence="4 7" id="KW-0378">Hydrolase</keyword>
<dbReference type="InterPro" id="IPR037045">
    <property type="entry name" value="S8pro/Inhibitor_I9_sf"/>
</dbReference>
<evidence type="ECO:0000313" key="15">
    <source>
        <dbReference type="Proteomes" id="UP001153555"/>
    </source>
</evidence>
<evidence type="ECO:0000259" key="10">
    <source>
        <dbReference type="Pfam" id="PF00082"/>
    </source>
</evidence>
<reference evidence="14" key="1">
    <citation type="submission" date="2019-12" db="EMBL/GenBank/DDBJ databases">
        <authorList>
            <person name="Scholes J."/>
        </authorList>
    </citation>
    <scope>NUCLEOTIDE SEQUENCE</scope>
</reference>
<dbReference type="EMBL" id="CACSLK010020742">
    <property type="protein sequence ID" value="CAA0820542.1"/>
    <property type="molecule type" value="Genomic_DNA"/>
</dbReference>
<dbReference type="InterPro" id="IPR015500">
    <property type="entry name" value="Peptidase_S8_subtilisin-rel"/>
</dbReference>
<dbReference type="Gene3D" id="2.60.40.2310">
    <property type="match status" value="1"/>
</dbReference>
<evidence type="ECO:0000259" key="12">
    <source>
        <dbReference type="Pfam" id="PF05922"/>
    </source>
</evidence>
<evidence type="ECO:0000256" key="7">
    <source>
        <dbReference type="PROSITE-ProRule" id="PRU01240"/>
    </source>
</evidence>
<dbReference type="Pfam" id="PF17766">
    <property type="entry name" value="fn3_6"/>
    <property type="match status" value="1"/>
</dbReference>
<dbReference type="GO" id="GO:0006508">
    <property type="term" value="P:proteolysis"/>
    <property type="evidence" value="ECO:0007669"/>
    <property type="project" value="UniProtKB-KW"/>
</dbReference>
<feature type="signal peptide" evidence="9">
    <location>
        <begin position="1"/>
        <end position="20"/>
    </location>
</feature>
<feature type="compositionally biased region" description="Low complexity" evidence="8">
    <location>
        <begin position="659"/>
        <end position="669"/>
    </location>
</feature>
<dbReference type="SUPFAM" id="SSF52743">
    <property type="entry name" value="Subtilisin-like"/>
    <property type="match status" value="1"/>
</dbReference>
<dbReference type="Gene3D" id="3.40.50.200">
    <property type="entry name" value="Peptidase S8/S53 domain"/>
    <property type="match status" value="2"/>
</dbReference>
<dbReference type="AlphaFoldDB" id="A0A9N7MVC4"/>
<keyword evidence="15" id="KW-1185">Reference proteome</keyword>
<feature type="chain" id="PRO_5040283577" evidence="9">
    <location>
        <begin position="21"/>
        <end position="701"/>
    </location>
</feature>
<dbReference type="InterPro" id="IPR000209">
    <property type="entry name" value="Peptidase_S8/S53_dom"/>
</dbReference>
<feature type="compositionally biased region" description="Basic residues" evidence="8">
    <location>
        <begin position="670"/>
        <end position="679"/>
    </location>
</feature>
<dbReference type="InterPro" id="IPR045051">
    <property type="entry name" value="SBT"/>
</dbReference>
<dbReference type="OrthoDB" id="206201at2759"/>
<evidence type="ECO:0000256" key="9">
    <source>
        <dbReference type="SAM" id="SignalP"/>
    </source>
</evidence>
<dbReference type="InterPro" id="IPR003137">
    <property type="entry name" value="PA_domain"/>
</dbReference>
<evidence type="ECO:0000256" key="5">
    <source>
        <dbReference type="ARBA" id="ARBA00022825"/>
    </source>
</evidence>
<proteinExistence type="inferred from homology"/>
<evidence type="ECO:0000259" key="11">
    <source>
        <dbReference type="Pfam" id="PF02225"/>
    </source>
</evidence>
<protein>
    <submittedName>
        <fullName evidence="14">Subtilisin-like protease SBT1.2</fullName>
    </submittedName>
</protein>
<dbReference type="Gene3D" id="3.30.70.80">
    <property type="entry name" value="Peptidase S8 propeptide/proteinase inhibitor I9"/>
    <property type="match status" value="1"/>
</dbReference>
<evidence type="ECO:0000256" key="6">
    <source>
        <dbReference type="PIRSR" id="PIRSR615500-1"/>
    </source>
</evidence>
<evidence type="ECO:0000256" key="2">
    <source>
        <dbReference type="ARBA" id="ARBA00022670"/>
    </source>
</evidence>
<name>A0A9N7MVC4_STRHE</name>
<feature type="domain" description="Subtilisin-like protease fibronectin type-III" evidence="13">
    <location>
        <begin position="594"/>
        <end position="665"/>
    </location>
</feature>
<dbReference type="PANTHER" id="PTHR10795">
    <property type="entry name" value="PROPROTEIN CONVERTASE SUBTILISIN/KEXIN"/>
    <property type="match status" value="1"/>
</dbReference>
<dbReference type="Pfam" id="PF00082">
    <property type="entry name" value="Peptidase_S8"/>
    <property type="match status" value="1"/>
</dbReference>
<dbReference type="PRINTS" id="PR00723">
    <property type="entry name" value="SUBTILISIN"/>
</dbReference>